<keyword evidence="4 5" id="KW-0342">GTP-binding</keyword>
<dbReference type="PANTHER" id="PTHR21231">
    <property type="entry name" value="XPA-BINDING PROTEIN 1-RELATED"/>
    <property type="match status" value="1"/>
</dbReference>
<evidence type="ECO:0000313" key="7">
    <source>
        <dbReference type="EMBL" id="KAG5162163.1"/>
    </source>
</evidence>
<evidence type="ECO:0000256" key="1">
    <source>
        <dbReference type="ARBA" id="ARBA00005290"/>
    </source>
</evidence>
<dbReference type="CDD" id="cd17871">
    <property type="entry name" value="GPN2"/>
    <property type="match status" value="1"/>
</dbReference>
<dbReference type="GO" id="GO:0005525">
    <property type="term" value="F:GTP binding"/>
    <property type="evidence" value="ECO:0007669"/>
    <property type="project" value="UniProtKB-KW"/>
</dbReference>
<comment type="function">
    <text evidence="5">Small GTPase required for proper localization of RNA polymerase II and III (RNAPII and RNAPIII). May act at an RNAP assembly step prior to nuclear import.</text>
</comment>
<feature type="region of interest" description="Disordered" evidence="6">
    <location>
        <begin position="325"/>
        <end position="358"/>
    </location>
</feature>
<feature type="compositionally biased region" description="Polar residues" evidence="6">
    <location>
        <begin position="347"/>
        <end position="358"/>
    </location>
</feature>
<dbReference type="GO" id="GO:0003924">
    <property type="term" value="F:GTPase activity"/>
    <property type="evidence" value="ECO:0007669"/>
    <property type="project" value="TreeGrafter"/>
</dbReference>
<dbReference type="Gene3D" id="3.40.50.300">
    <property type="entry name" value="P-loop containing nucleotide triphosphate hydrolases"/>
    <property type="match status" value="1"/>
</dbReference>
<reference evidence="7" key="1">
    <citation type="submission" date="2021-02" db="EMBL/GenBank/DDBJ databases">
        <title>Psilocybe cubensis genome.</title>
        <authorList>
            <person name="Mckernan K.J."/>
            <person name="Crawford S."/>
            <person name="Trippe A."/>
            <person name="Kane L.T."/>
            <person name="Mclaughlin S."/>
        </authorList>
    </citation>
    <scope>NUCLEOTIDE SEQUENCE [LARGE SCALE GENOMIC DNA]</scope>
    <source>
        <strain evidence="7">MGC-MH-2018</strain>
    </source>
</reference>
<dbReference type="FunFam" id="3.40.50.300:FF:000338">
    <property type="entry name" value="GPN-loop GTPase 2"/>
    <property type="match status" value="1"/>
</dbReference>
<dbReference type="Pfam" id="PF03029">
    <property type="entry name" value="ATP_bind_1"/>
    <property type="match status" value="1"/>
</dbReference>
<name>A0A8H7XM23_PSICU</name>
<protein>
    <recommendedName>
        <fullName evidence="5">GPN-loop GTPase 2</fullName>
    </recommendedName>
</protein>
<feature type="compositionally biased region" description="Basic and acidic residues" evidence="6">
    <location>
        <begin position="325"/>
        <end position="344"/>
    </location>
</feature>
<comment type="caution">
    <text evidence="7">The sequence shown here is derived from an EMBL/GenBank/DDBJ whole genome shotgun (WGS) entry which is preliminary data.</text>
</comment>
<dbReference type="AlphaFoldDB" id="A0A8H7XM23"/>
<dbReference type="OrthoDB" id="5839at2759"/>
<evidence type="ECO:0000256" key="4">
    <source>
        <dbReference type="ARBA" id="ARBA00023134"/>
    </source>
</evidence>
<dbReference type="InterPro" id="IPR004130">
    <property type="entry name" value="Gpn"/>
</dbReference>
<dbReference type="InterPro" id="IPR027417">
    <property type="entry name" value="P-loop_NTPase"/>
</dbReference>
<gene>
    <name evidence="7" type="ORF">JR316_012824</name>
</gene>
<dbReference type="EMBL" id="JAFIQS010000020">
    <property type="protein sequence ID" value="KAG5162163.1"/>
    <property type="molecule type" value="Genomic_DNA"/>
</dbReference>
<dbReference type="InterPro" id="IPR030231">
    <property type="entry name" value="Gpn2"/>
</dbReference>
<dbReference type="GO" id="GO:0005737">
    <property type="term" value="C:cytoplasm"/>
    <property type="evidence" value="ECO:0007669"/>
    <property type="project" value="TreeGrafter"/>
</dbReference>
<evidence type="ECO:0000256" key="5">
    <source>
        <dbReference type="RuleBase" id="RU365059"/>
    </source>
</evidence>
<keyword evidence="3 5" id="KW-0378">Hydrolase</keyword>
<keyword evidence="2 5" id="KW-0547">Nucleotide-binding</keyword>
<organism evidence="7">
    <name type="scientific">Psilocybe cubensis</name>
    <name type="common">Psychedelic mushroom</name>
    <name type="synonym">Stropharia cubensis</name>
    <dbReference type="NCBI Taxonomy" id="181762"/>
    <lineage>
        <taxon>Eukaryota</taxon>
        <taxon>Fungi</taxon>
        <taxon>Dikarya</taxon>
        <taxon>Basidiomycota</taxon>
        <taxon>Agaricomycotina</taxon>
        <taxon>Agaricomycetes</taxon>
        <taxon>Agaricomycetidae</taxon>
        <taxon>Agaricales</taxon>
        <taxon>Agaricineae</taxon>
        <taxon>Strophariaceae</taxon>
        <taxon>Psilocybe</taxon>
    </lineage>
</organism>
<accession>A0A8H7XM23</accession>
<evidence type="ECO:0000256" key="6">
    <source>
        <dbReference type="SAM" id="MobiDB-lite"/>
    </source>
</evidence>
<comment type="similarity">
    <text evidence="1 5">Belongs to the GPN-loop GTPase family.</text>
</comment>
<evidence type="ECO:0000256" key="3">
    <source>
        <dbReference type="ARBA" id="ARBA00022801"/>
    </source>
</evidence>
<proteinExistence type="inferred from homology"/>
<evidence type="ECO:0000256" key="2">
    <source>
        <dbReference type="ARBA" id="ARBA00022741"/>
    </source>
</evidence>
<dbReference type="PANTHER" id="PTHR21231:SF3">
    <property type="entry name" value="GPN-LOOP GTPASE 2"/>
    <property type="match status" value="1"/>
</dbReference>
<sequence length="358" mass="39970">MPFGEIVCGSPGSGKSTYCYGKHQLFTALQRPISIVNLDPANDTLPYPCAIDISSLITLGDVMEEHGLGPNGGMLYCMEYLEANFDWLEERLKELGEDAYVLFDLPGQVELSTNHESVKNIVEKLTKNSFRLAAVHLCDAHYITDASKYISVLLLSLRAMLQLELPHINVLSKIDLLSQYGDLDFNLDFYTEVQDLSYLENTLSASLPPRFSALNMAMISLIEDYGLVGFETLAVEDKNLMLNLTRVIDRATGYIFVPPAESNQPPGTIEEHNLGPAARPNTYALFTSAVAPLQGPGSNIRDIQERWIDAKEEYDAFERKEWRKEGELVRDQAARASKIRERKTPSKPGSNNSNAMQL</sequence>
<dbReference type="SUPFAM" id="SSF52540">
    <property type="entry name" value="P-loop containing nucleoside triphosphate hydrolases"/>
    <property type="match status" value="1"/>
</dbReference>
<comment type="subunit">
    <text evidence="5">Binds to RNA polymerase II (RNAPII).</text>
</comment>